<evidence type="ECO:0000256" key="1">
    <source>
        <dbReference type="ARBA" id="ARBA00004651"/>
    </source>
</evidence>
<dbReference type="GO" id="GO:0042121">
    <property type="term" value="P:alginic acid biosynthetic process"/>
    <property type="evidence" value="ECO:0007669"/>
    <property type="project" value="InterPro"/>
</dbReference>
<protein>
    <submittedName>
        <fullName evidence="9">MBOAT family protein</fullName>
    </submittedName>
</protein>
<proteinExistence type="inferred from homology"/>
<dbReference type="Pfam" id="PF03062">
    <property type="entry name" value="MBOAT"/>
    <property type="match status" value="1"/>
</dbReference>
<keyword evidence="6 7" id="KW-0472">Membrane</keyword>
<evidence type="ECO:0000256" key="2">
    <source>
        <dbReference type="ARBA" id="ARBA00010323"/>
    </source>
</evidence>
<evidence type="ECO:0000256" key="4">
    <source>
        <dbReference type="ARBA" id="ARBA00022692"/>
    </source>
</evidence>
<feature type="transmembrane region" description="Helical" evidence="8">
    <location>
        <begin position="77"/>
        <end position="95"/>
    </location>
</feature>
<reference evidence="9" key="2">
    <citation type="journal article" date="2021" name="PeerJ">
        <title>Extensive microbial diversity within the chicken gut microbiome revealed by metagenomics and culture.</title>
        <authorList>
            <person name="Gilroy R."/>
            <person name="Ravi A."/>
            <person name="Getino M."/>
            <person name="Pursley I."/>
            <person name="Horton D.L."/>
            <person name="Alikhan N.F."/>
            <person name="Baker D."/>
            <person name="Gharbi K."/>
            <person name="Hall N."/>
            <person name="Watson M."/>
            <person name="Adriaenssens E.M."/>
            <person name="Foster-Nyarko E."/>
            <person name="Jarju S."/>
            <person name="Secka A."/>
            <person name="Antonio M."/>
            <person name="Oren A."/>
            <person name="Chaudhuri R.R."/>
            <person name="La Ragione R."/>
            <person name="Hildebrand F."/>
            <person name="Pallen M.J."/>
        </authorList>
    </citation>
    <scope>NUCLEOTIDE SEQUENCE</scope>
    <source>
        <strain evidence="9">ChiBcec16-1751</strain>
    </source>
</reference>
<keyword evidence="7" id="KW-0012">Acyltransferase</keyword>
<keyword evidence="3 7" id="KW-1003">Cell membrane</keyword>
<feature type="transmembrane region" description="Helical" evidence="8">
    <location>
        <begin position="107"/>
        <end position="127"/>
    </location>
</feature>
<dbReference type="InterPro" id="IPR024194">
    <property type="entry name" value="Ac/AlaTfrase_AlgI/DltB"/>
</dbReference>
<gene>
    <name evidence="9" type="ORF">IAA83_04490</name>
</gene>
<dbReference type="InterPro" id="IPR004299">
    <property type="entry name" value="MBOAT_fam"/>
</dbReference>
<reference evidence="9" key="1">
    <citation type="submission" date="2020-10" db="EMBL/GenBank/DDBJ databases">
        <authorList>
            <person name="Gilroy R."/>
        </authorList>
    </citation>
    <scope>NUCLEOTIDE SEQUENCE</scope>
    <source>
        <strain evidence="9">ChiBcec16-1751</strain>
    </source>
</reference>
<dbReference type="PIRSF" id="PIRSF016636">
    <property type="entry name" value="AlgI_DltB"/>
    <property type="match status" value="1"/>
</dbReference>
<feature type="transmembrane region" description="Helical" evidence="8">
    <location>
        <begin position="358"/>
        <end position="379"/>
    </location>
</feature>
<dbReference type="PANTHER" id="PTHR13285:SF18">
    <property type="entry name" value="PROTEIN-CYSTEINE N-PALMITOYLTRANSFERASE RASP"/>
    <property type="match status" value="1"/>
</dbReference>
<feature type="transmembrane region" description="Helical" evidence="8">
    <location>
        <begin position="431"/>
        <end position="452"/>
    </location>
</feature>
<dbReference type="InterPro" id="IPR028362">
    <property type="entry name" value="AlgI"/>
</dbReference>
<evidence type="ECO:0000256" key="3">
    <source>
        <dbReference type="ARBA" id="ARBA00022475"/>
    </source>
</evidence>
<dbReference type="EMBL" id="DVJJ01000072">
    <property type="protein sequence ID" value="HIS64615.1"/>
    <property type="molecule type" value="Genomic_DNA"/>
</dbReference>
<sequence>MLFSSITFLYGFLPLTLALYFLAPKSWRNGVLLAASLLFYFFGEPIYVSLLLISSINDFCWSLLIEKHRDQPKRTRFYLIASIVINLGLLGFFKYTDFFIGTVNDLLGTSIPLTGVPLPIGISFFTFQTMSYTIDVYRGRAPAQRNPATFATFVCLFPQLIAGPIVRYTDVAAELESRKSTLEGVALGLRHFAFGLGKKVLLANAMGELCTAFRDAQSQSVLFFWLYAVAFSLQIYFDFSGYSDMAIGLGRIFGFQFPENFNYPFISKSITEFWRRWHMTLGSWFRDYVYIPLGGNRCSKAKWLRNLAVIWLLTGLWHGASWNFVLWGALFGVLLMIEKLWLGNLLEKLPAVVRHAYVIFLVLISFVIFNANGLSGVLADVGGLFGAGGLPLYTSEALYYLRSYGVLLVVCLIAALPLGKRCYERVQNSKVMTVLEPAAVAALLVAVTASLVDGSFNPFLYFRF</sequence>
<comment type="caution">
    <text evidence="9">The sequence shown here is derived from an EMBL/GenBank/DDBJ whole genome shotgun (WGS) entry which is preliminary data.</text>
</comment>
<dbReference type="InterPro" id="IPR051085">
    <property type="entry name" value="MB_O-acyltransferase"/>
</dbReference>
<evidence type="ECO:0000256" key="7">
    <source>
        <dbReference type="PIRNR" id="PIRNR016636"/>
    </source>
</evidence>
<dbReference type="GO" id="GO:0016746">
    <property type="term" value="F:acyltransferase activity"/>
    <property type="evidence" value="ECO:0007669"/>
    <property type="project" value="UniProtKB-KW"/>
</dbReference>
<organism evidence="9 10">
    <name type="scientific">Candidatus Avoscillospira avistercoris</name>
    <dbReference type="NCBI Taxonomy" id="2840707"/>
    <lineage>
        <taxon>Bacteria</taxon>
        <taxon>Bacillati</taxon>
        <taxon>Bacillota</taxon>
        <taxon>Clostridia</taxon>
        <taxon>Eubacteriales</taxon>
        <taxon>Oscillospiraceae</taxon>
        <taxon>Oscillospiraceae incertae sedis</taxon>
        <taxon>Candidatus Avoscillospira</taxon>
    </lineage>
</organism>
<dbReference type="PANTHER" id="PTHR13285">
    <property type="entry name" value="ACYLTRANSFERASE"/>
    <property type="match status" value="1"/>
</dbReference>
<evidence type="ECO:0000256" key="6">
    <source>
        <dbReference type="ARBA" id="ARBA00023136"/>
    </source>
</evidence>
<evidence type="ECO:0000313" key="10">
    <source>
        <dbReference type="Proteomes" id="UP000886741"/>
    </source>
</evidence>
<accession>A0A9D1JST8</accession>
<comment type="subcellular location">
    <subcellularLocation>
        <location evidence="1">Cell membrane</location>
        <topology evidence="1">Multi-pass membrane protein</topology>
    </subcellularLocation>
</comment>
<keyword evidence="4 8" id="KW-0812">Transmembrane</keyword>
<feature type="transmembrane region" description="Helical" evidence="8">
    <location>
        <begin position="326"/>
        <end position="346"/>
    </location>
</feature>
<dbReference type="Proteomes" id="UP000886741">
    <property type="component" value="Unassembled WGS sequence"/>
</dbReference>
<keyword evidence="7" id="KW-0808">Transferase</keyword>
<dbReference type="GO" id="GO:0005886">
    <property type="term" value="C:plasma membrane"/>
    <property type="evidence" value="ECO:0007669"/>
    <property type="project" value="UniProtKB-SubCell"/>
</dbReference>
<name>A0A9D1JST8_9FIRM</name>
<evidence type="ECO:0000256" key="5">
    <source>
        <dbReference type="ARBA" id="ARBA00022989"/>
    </source>
</evidence>
<feature type="transmembrane region" description="Helical" evidence="8">
    <location>
        <begin position="399"/>
        <end position="419"/>
    </location>
</feature>
<evidence type="ECO:0000256" key="8">
    <source>
        <dbReference type="SAM" id="Phobius"/>
    </source>
</evidence>
<evidence type="ECO:0000313" key="9">
    <source>
        <dbReference type="EMBL" id="HIS64615.1"/>
    </source>
</evidence>
<dbReference type="PIRSF" id="PIRSF500217">
    <property type="entry name" value="AlgI"/>
    <property type="match status" value="1"/>
</dbReference>
<keyword evidence="5 8" id="KW-1133">Transmembrane helix</keyword>
<dbReference type="AlphaFoldDB" id="A0A9D1JST8"/>
<feature type="transmembrane region" description="Helical" evidence="8">
    <location>
        <begin position="222"/>
        <end position="239"/>
    </location>
</feature>
<comment type="similarity">
    <text evidence="2 7">Belongs to the membrane-bound acyltransferase family.</text>
</comment>